<evidence type="ECO:0000256" key="5">
    <source>
        <dbReference type="ARBA" id="ARBA00022605"/>
    </source>
</evidence>
<dbReference type="AlphaFoldDB" id="A0A0A1W9V1"/>
<protein>
    <recommendedName>
        <fullName evidence="8">Acetolactate synthase small subunit</fullName>
        <shortName evidence="8">AHAS</shortName>
        <shortName evidence="8">ALS</shortName>
        <ecNumber evidence="8">2.2.1.6</ecNumber>
    </recommendedName>
    <alternativeName>
        <fullName evidence="8">Acetohydroxy-acid synthase small subunit</fullName>
    </alternativeName>
</protein>
<keyword evidence="6 8" id="KW-0100">Branched-chain amino acid biosynthesis</keyword>
<dbReference type="InterPro" id="IPR039557">
    <property type="entry name" value="AHAS_ACT"/>
</dbReference>
<dbReference type="GO" id="GO:0009099">
    <property type="term" value="P:L-valine biosynthetic process"/>
    <property type="evidence" value="ECO:0007669"/>
    <property type="project" value="UniProtKB-UniRule"/>
</dbReference>
<dbReference type="Proteomes" id="UP000032305">
    <property type="component" value="Unassembled WGS sequence"/>
</dbReference>
<evidence type="ECO:0000256" key="3">
    <source>
        <dbReference type="ARBA" id="ARBA00006341"/>
    </source>
</evidence>
<evidence type="ECO:0000256" key="1">
    <source>
        <dbReference type="ARBA" id="ARBA00004974"/>
    </source>
</evidence>
<keyword evidence="11" id="KW-1185">Reference proteome</keyword>
<evidence type="ECO:0000256" key="7">
    <source>
        <dbReference type="ARBA" id="ARBA00048670"/>
    </source>
</evidence>
<dbReference type="FunFam" id="3.30.70.260:FF:000001">
    <property type="entry name" value="Acetolactate synthase, small subunit"/>
    <property type="match status" value="1"/>
</dbReference>
<evidence type="ECO:0000313" key="10">
    <source>
        <dbReference type="EMBL" id="GAM02158.1"/>
    </source>
</evidence>
<dbReference type="NCBIfam" id="NF008864">
    <property type="entry name" value="PRK11895.1"/>
    <property type="match status" value="1"/>
</dbReference>
<dbReference type="PANTHER" id="PTHR30239:SF0">
    <property type="entry name" value="ACETOLACTATE SYNTHASE SMALL SUBUNIT 1, CHLOROPLASTIC"/>
    <property type="match status" value="1"/>
</dbReference>
<dbReference type="CDD" id="cd04878">
    <property type="entry name" value="ACT_AHAS"/>
    <property type="match status" value="1"/>
</dbReference>
<feature type="domain" description="ACT" evidence="9">
    <location>
        <begin position="12"/>
        <end position="87"/>
    </location>
</feature>
<sequence>MHIKTEQVERHTLAVIVDNEPGILARIAGLFTARGYNIESLTVSEITADKAVSRITIVTSASPPVMEQIIAQLDRLVPVHKVTDLTVLGDHVERELALVKVSGTGDRRIEALRLAEVYRARVVDATIGSFVFEVTGGIAKIDKFVELMGEVGLVEVARTGIAAISRGAEAA</sequence>
<proteinExistence type="inferred from homology"/>
<keyword evidence="5 8" id="KW-0028">Amino-acid biosynthesis</keyword>
<dbReference type="GO" id="GO:0009097">
    <property type="term" value="P:isoleucine biosynthetic process"/>
    <property type="evidence" value="ECO:0007669"/>
    <property type="project" value="UniProtKB-UniRule"/>
</dbReference>
<dbReference type="PROSITE" id="PS51671">
    <property type="entry name" value="ACT"/>
    <property type="match status" value="1"/>
</dbReference>
<dbReference type="SUPFAM" id="SSF55021">
    <property type="entry name" value="ACT-like"/>
    <property type="match status" value="2"/>
</dbReference>
<evidence type="ECO:0000313" key="11">
    <source>
        <dbReference type="Proteomes" id="UP000032305"/>
    </source>
</evidence>
<keyword evidence="8" id="KW-0808">Transferase</keyword>
<dbReference type="InterPro" id="IPR054480">
    <property type="entry name" value="AHAS_small-like_ACT"/>
</dbReference>
<reference evidence="10 11" key="1">
    <citation type="submission" date="2014-11" db="EMBL/GenBank/DDBJ databases">
        <title>Whole genome shotgun sequence of Sphingomonas parapaucimobilis NBRC 15100.</title>
        <authorList>
            <person name="Katano-Makiyama Y."/>
            <person name="Hosoyama A."/>
            <person name="Hashimoto M."/>
            <person name="Hosoyama Y."/>
            <person name="Noguchi M."/>
            <person name="Numata M."/>
            <person name="Tsuchikane K."/>
            <person name="Hirakata S."/>
            <person name="Uohara A."/>
            <person name="Shimodaira J."/>
            <person name="Ohji S."/>
            <person name="Ichikawa N."/>
            <person name="Kimura A."/>
            <person name="Yamazoe A."/>
            <person name="Fujita N."/>
        </authorList>
    </citation>
    <scope>NUCLEOTIDE SEQUENCE [LARGE SCALE GENOMIC DNA]</scope>
    <source>
        <strain evidence="10 11">NBRC 15100</strain>
    </source>
</reference>
<comment type="pathway">
    <text evidence="1 8">Amino-acid biosynthesis; L-isoleucine biosynthesis; L-isoleucine from 2-oxobutanoate: step 1/4.</text>
</comment>
<organism evidence="10 11">
    <name type="scientific">Sphingomonas parapaucimobilis NBRC 15100</name>
    <dbReference type="NCBI Taxonomy" id="1219049"/>
    <lineage>
        <taxon>Bacteria</taxon>
        <taxon>Pseudomonadati</taxon>
        <taxon>Pseudomonadota</taxon>
        <taxon>Alphaproteobacteria</taxon>
        <taxon>Sphingomonadales</taxon>
        <taxon>Sphingomonadaceae</taxon>
        <taxon>Sphingomonas</taxon>
    </lineage>
</organism>
<evidence type="ECO:0000259" key="9">
    <source>
        <dbReference type="PROSITE" id="PS51671"/>
    </source>
</evidence>
<dbReference type="PANTHER" id="PTHR30239">
    <property type="entry name" value="ACETOLACTATE SYNTHASE SMALL SUBUNIT"/>
    <property type="match status" value="1"/>
</dbReference>
<dbReference type="GO" id="GO:1990610">
    <property type="term" value="F:acetolactate synthase regulator activity"/>
    <property type="evidence" value="ECO:0007669"/>
    <property type="project" value="UniProtKB-UniRule"/>
</dbReference>
<dbReference type="InterPro" id="IPR004789">
    <property type="entry name" value="Acetalactate_synth_ssu"/>
</dbReference>
<dbReference type="Gene3D" id="3.30.70.1150">
    <property type="entry name" value="ACT-like. Chain A, domain 2"/>
    <property type="match status" value="1"/>
</dbReference>
<evidence type="ECO:0000256" key="8">
    <source>
        <dbReference type="RuleBase" id="RU368092"/>
    </source>
</evidence>
<evidence type="ECO:0000256" key="4">
    <source>
        <dbReference type="ARBA" id="ARBA00011744"/>
    </source>
</evidence>
<comment type="pathway">
    <text evidence="2 8">Amino-acid biosynthesis; L-valine biosynthesis; L-valine from pyruvate: step 1/4.</text>
</comment>
<comment type="subunit">
    <text evidence="4 8">Dimer of large and small chains.</text>
</comment>
<comment type="function">
    <text evidence="8">Catalyzes the conversion of 2 pyruvate molecules into acetolactate in the first common step of the biosynthetic pathway of the branched-amino acids such as leucine, isoleucine, and valine.</text>
</comment>
<dbReference type="eggNOG" id="COG0440">
    <property type="taxonomic scope" value="Bacteria"/>
</dbReference>
<dbReference type="EC" id="2.2.1.6" evidence="8"/>
<dbReference type="GO" id="GO:0005829">
    <property type="term" value="C:cytosol"/>
    <property type="evidence" value="ECO:0007669"/>
    <property type="project" value="TreeGrafter"/>
</dbReference>
<dbReference type="Pfam" id="PF22629">
    <property type="entry name" value="ACT_AHAS_ss"/>
    <property type="match status" value="1"/>
</dbReference>
<dbReference type="GO" id="GO:0003984">
    <property type="term" value="F:acetolactate synthase activity"/>
    <property type="evidence" value="ECO:0007669"/>
    <property type="project" value="UniProtKB-UniRule"/>
</dbReference>
<dbReference type="Pfam" id="PF10369">
    <property type="entry name" value="ALS_ss_C"/>
    <property type="match status" value="1"/>
</dbReference>
<dbReference type="RefSeq" id="WP_042489893.1">
    <property type="nucleotide sequence ID" value="NZ_BBPI01000073.1"/>
</dbReference>
<gene>
    <name evidence="10" type="primary">ilvH</name>
    <name evidence="10" type="ORF">SP5_073_00870</name>
</gene>
<comment type="catalytic activity">
    <reaction evidence="7 8">
        <text>2 pyruvate + H(+) = (2S)-2-acetolactate + CO2</text>
        <dbReference type="Rhea" id="RHEA:25249"/>
        <dbReference type="ChEBI" id="CHEBI:15361"/>
        <dbReference type="ChEBI" id="CHEBI:15378"/>
        <dbReference type="ChEBI" id="CHEBI:16526"/>
        <dbReference type="ChEBI" id="CHEBI:58476"/>
        <dbReference type="EC" id="2.2.1.6"/>
    </reaction>
</comment>
<comment type="similarity">
    <text evidence="3 8">Belongs to the acetolactate synthase small subunit family.</text>
</comment>
<accession>A0A0A1W9V1</accession>
<dbReference type="InterPro" id="IPR045865">
    <property type="entry name" value="ACT-like_dom_sf"/>
</dbReference>
<dbReference type="InterPro" id="IPR002912">
    <property type="entry name" value="ACT_dom"/>
</dbReference>
<name>A0A0A1W9V1_9SPHN</name>
<dbReference type="EMBL" id="BBPI01000073">
    <property type="protein sequence ID" value="GAM02158.1"/>
    <property type="molecule type" value="Genomic_DNA"/>
</dbReference>
<dbReference type="Gene3D" id="3.30.70.260">
    <property type="match status" value="1"/>
</dbReference>
<dbReference type="InterPro" id="IPR027271">
    <property type="entry name" value="Acetolactate_synth/TF_NikR_C"/>
</dbReference>
<evidence type="ECO:0000256" key="2">
    <source>
        <dbReference type="ARBA" id="ARBA00005025"/>
    </source>
</evidence>
<dbReference type="UniPathway" id="UPA00047">
    <property type="reaction ID" value="UER00055"/>
</dbReference>
<dbReference type="OrthoDB" id="9787365at2"/>
<dbReference type="InterPro" id="IPR019455">
    <property type="entry name" value="Acetolactate_synth_ssu_C"/>
</dbReference>
<dbReference type="UniPathway" id="UPA00049">
    <property type="reaction ID" value="UER00059"/>
</dbReference>
<evidence type="ECO:0000256" key="6">
    <source>
        <dbReference type="ARBA" id="ARBA00023304"/>
    </source>
</evidence>
<comment type="caution">
    <text evidence="10">The sequence shown here is derived from an EMBL/GenBank/DDBJ whole genome shotgun (WGS) entry which is preliminary data.</text>
</comment>
<dbReference type="NCBIfam" id="TIGR00119">
    <property type="entry name" value="acolac_sm"/>
    <property type="match status" value="1"/>
</dbReference>